<feature type="region of interest" description="Disordered" evidence="1">
    <location>
        <begin position="163"/>
        <end position="190"/>
    </location>
</feature>
<dbReference type="EMBL" id="CACRSM010000002">
    <property type="protein sequence ID" value="VYT02287.1"/>
    <property type="molecule type" value="Genomic_DNA"/>
</dbReference>
<accession>A0A6N2T9T5</accession>
<evidence type="ECO:0000256" key="1">
    <source>
        <dbReference type="SAM" id="MobiDB-lite"/>
    </source>
</evidence>
<evidence type="ECO:0000313" key="2">
    <source>
        <dbReference type="EMBL" id="VYT02287.1"/>
    </source>
</evidence>
<reference evidence="2" key="1">
    <citation type="submission" date="2019-11" db="EMBL/GenBank/DDBJ databases">
        <authorList>
            <person name="Feng L."/>
        </authorList>
    </citation>
    <scope>NUCLEOTIDE SEQUENCE</scope>
    <source>
        <strain evidence="2">AodontolyticusLFYP35</strain>
    </source>
</reference>
<organism evidence="2">
    <name type="scientific">Schaalia odontolytica</name>
    <dbReference type="NCBI Taxonomy" id="1660"/>
    <lineage>
        <taxon>Bacteria</taxon>
        <taxon>Bacillati</taxon>
        <taxon>Actinomycetota</taxon>
        <taxon>Actinomycetes</taxon>
        <taxon>Actinomycetales</taxon>
        <taxon>Actinomycetaceae</taxon>
        <taxon>Schaalia</taxon>
    </lineage>
</organism>
<gene>
    <name evidence="2" type="ORF">AOLFYP35_01249</name>
</gene>
<dbReference type="AlphaFoldDB" id="A0A6N2T9T5"/>
<name>A0A6N2T9T5_9ACTO</name>
<proteinExistence type="predicted"/>
<sequence>MSNPGQTAYQLIDALRRAGWGILRGSENRCARSLLETLAGTMRSIKTDARGYMTITASQLADRAGYSERHVRRWLPILEDLGILSWSRGWIEEGRPQPGSMKLNKGVLSKYVEDARSEYDQAILPLRAAKTAARLARLRLLRIKPYQRRCQGRADMMSSLSSYERAGRVQAPRSLKSSSQTKTKSNATSIATTTKDATTMTKRITYQAYMAKRYPDRQTEWYQIADTDPIAQEILDYGTITVDRLQRLLAGEQQLAIEGVSR</sequence>
<feature type="compositionally biased region" description="Low complexity" evidence="1">
    <location>
        <begin position="174"/>
        <end position="190"/>
    </location>
</feature>
<dbReference type="SUPFAM" id="SSF46785">
    <property type="entry name" value="Winged helix' DNA-binding domain"/>
    <property type="match status" value="1"/>
</dbReference>
<protein>
    <submittedName>
        <fullName evidence="2">Uncharacterized protein</fullName>
    </submittedName>
</protein>
<dbReference type="InterPro" id="IPR036390">
    <property type="entry name" value="WH_DNA-bd_sf"/>
</dbReference>